<proteinExistence type="predicted"/>
<dbReference type="Proteomes" id="UP000295136">
    <property type="component" value="Unassembled WGS sequence"/>
</dbReference>
<comment type="caution">
    <text evidence="2">The sequence shown here is derived from an EMBL/GenBank/DDBJ whole genome shotgun (WGS) entry which is preliminary data.</text>
</comment>
<accession>A0A4R5FGP1</accession>
<evidence type="ECO:0000256" key="1">
    <source>
        <dbReference type="SAM" id="Phobius"/>
    </source>
</evidence>
<dbReference type="RefSeq" id="WP_132631855.1">
    <property type="nucleotide sequence ID" value="NZ_SMLD01000049.1"/>
</dbReference>
<evidence type="ECO:0000313" key="3">
    <source>
        <dbReference type="Proteomes" id="UP000295136"/>
    </source>
</evidence>
<gene>
    <name evidence="2" type="ORF">E1295_20035</name>
</gene>
<reference evidence="2 3" key="1">
    <citation type="submission" date="2019-03" db="EMBL/GenBank/DDBJ databases">
        <title>Draft genome sequences of novel Actinobacteria.</title>
        <authorList>
            <person name="Sahin N."/>
            <person name="Ay H."/>
            <person name="Saygin H."/>
        </authorList>
    </citation>
    <scope>NUCLEOTIDE SEQUENCE [LARGE SCALE GENOMIC DNA]</scope>
    <source>
        <strain evidence="2 3">6K102</strain>
    </source>
</reference>
<name>A0A4R5FGP1_9ACTN</name>
<dbReference type="EMBL" id="SMLD01000049">
    <property type="protein sequence ID" value="TDE49938.1"/>
    <property type="molecule type" value="Genomic_DNA"/>
</dbReference>
<protein>
    <submittedName>
        <fullName evidence="2">Uncharacterized protein</fullName>
    </submittedName>
</protein>
<keyword evidence="1" id="KW-0472">Membrane</keyword>
<evidence type="ECO:0000313" key="2">
    <source>
        <dbReference type="EMBL" id="TDE49938.1"/>
    </source>
</evidence>
<organism evidence="2 3">
    <name type="scientific">Nonomuraea mesophila</name>
    <dbReference type="NCBI Taxonomy" id="2530382"/>
    <lineage>
        <taxon>Bacteria</taxon>
        <taxon>Bacillati</taxon>
        <taxon>Actinomycetota</taxon>
        <taxon>Actinomycetes</taxon>
        <taxon>Streptosporangiales</taxon>
        <taxon>Streptosporangiaceae</taxon>
        <taxon>Nonomuraea</taxon>
    </lineage>
</organism>
<keyword evidence="3" id="KW-1185">Reference proteome</keyword>
<dbReference type="AlphaFoldDB" id="A0A4R5FGP1"/>
<sequence>MTKPKNSPDWTLGLSCGLAMGMGFAAALSDLLLGISMSLCFGVALSYAFGSRKPEPSAAPRP</sequence>
<feature type="transmembrane region" description="Helical" evidence="1">
    <location>
        <begin position="12"/>
        <end position="45"/>
    </location>
</feature>
<keyword evidence="1" id="KW-0812">Transmembrane</keyword>
<keyword evidence="1" id="KW-1133">Transmembrane helix</keyword>